<sequence length="99" mass="11089">MYARGAPFLVTENFLRIHPSSNSTYFVDLNVPSFCAFGENPMVLTVRFASFGAAVRIGIPILSDRTPSLAAQVGRLVFRRLRAKRCRCSSRYRSGRTSK</sequence>
<dbReference type="Proteomes" id="UP001152604">
    <property type="component" value="Unassembled WGS sequence"/>
</dbReference>
<reference evidence="1" key="1">
    <citation type="submission" date="2022-03" db="EMBL/GenBank/DDBJ databases">
        <authorList>
            <person name="Brunel B."/>
        </authorList>
    </citation>
    <scope>NUCLEOTIDE SEQUENCE</scope>
    <source>
        <strain evidence="1">STM4922sample</strain>
    </source>
</reference>
<protein>
    <submittedName>
        <fullName evidence="1">Uncharacterized protein</fullName>
    </submittedName>
</protein>
<proteinExistence type="predicted"/>
<dbReference type="EMBL" id="CAKXZS010000011">
    <property type="protein sequence ID" value="CAH2397143.1"/>
    <property type="molecule type" value="Genomic_DNA"/>
</dbReference>
<gene>
    <name evidence="1" type="ORF">MES4922_190006</name>
</gene>
<evidence type="ECO:0000313" key="1">
    <source>
        <dbReference type="EMBL" id="CAH2397143.1"/>
    </source>
</evidence>
<name>A0ABN8JIH1_9HYPH</name>
<accession>A0ABN8JIH1</accession>
<evidence type="ECO:0000313" key="2">
    <source>
        <dbReference type="Proteomes" id="UP001152604"/>
    </source>
</evidence>
<keyword evidence="2" id="KW-1185">Reference proteome</keyword>
<comment type="caution">
    <text evidence="1">The sequence shown here is derived from an EMBL/GenBank/DDBJ whole genome shotgun (WGS) entry which is preliminary data.</text>
</comment>
<organism evidence="1 2">
    <name type="scientific">Mesorhizobium ventifaucium</name>
    <dbReference type="NCBI Taxonomy" id="666020"/>
    <lineage>
        <taxon>Bacteria</taxon>
        <taxon>Pseudomonadati</taxon>
        <taxon>Pseudomonadota</taxon>
        <taxon>Alphaproteobacteria</taxon>
        <taxon>Hyphomicrobiales</taxon>
        <taxon>Phyllobacteriaceae</taxon>
        <taxon>Mesorhizobium</taxon>
    </lineage>
</organism>